<dbReference type="EMBL" id="QZXA01000009">
    <property type="protein sequence ID" value="RJT30982.1"/>
    <property type="molecule type" value="Genomic_DNA"/>
</dbReference>
<organism evidence="1 2">
    <name type="scientific">Mesorhizobium jarvisii</name>
    <dbReference type="NCBI Taxonomy" id="1777867"/>
    <lineage>
        <taxon>Bacteria</taxon>
        <taxon>Pseudomonadati</taxon>
        <taxon>Pseudomonadota</taxon>
        <taxon>Alphaproteobacteria</taxon>
        <taxon>Hyphomicrobiales</taxon>
        <taxon>Phyllobacteriaceae</taxon>
        <taxon>Mesorhizobium</taxon>
    </lineage>
</organism>
<comment type="caution">
    <text evidence="1">The sequence shown here is derived from an EMBL/GenBank/DDBJ whole genome shotgun (WGS) entry which is preliminary data.</text>
</comment>
<keyword evidence="2" id="KW-1185">Reference proteome</keyword>
<accession>A0A6M7TM10</accession>
<sequence length="68" mass="8304">MIGVSLLTDWIDSIPWRKTMHPIKHLFEDIYRNYWGITPAAERPKMRRLTKPAARNRDLWLRTERLRD</sequence>
<protein>
    <submittedName>
        <fullName evidence="1">Uncharacterized protein</fullName>
    </submittedName>
</protein>
<name>A0A6M7TM10_9HYPH</name>
<evidence type="ECO:0000313" key="2">
    <source>
        <dbReference type="Proteomes" id="UP000275530"/>
    </source>
</evidence>
<gene>
    <name evidence="1" type="ORF">D3242_22185</name>
</gene>
<proteinExistence type="predicted"/>
<dbReference type="AlphaFoldDB" id="A0A6M7TM10"/>
<reference evidence="1 2" key="1">
    <citation type="submission" date="2018-09" db="EMBL/GenBank/DDBJ databases">
        <title>Mesorhizobium carmichaelinearum sp. nov. isolated from Carmichaelinea spp. root nodules in New Zealand.</title>
        <authorList>
            <person name="De Meyer S.E."/>
        </authorList>
    </citation>
    <scope>NUCLEOTIDE SEQUENCE [LARGE SCALE GENOMIC DNA]</scope>
    <source>
        <strain evidence="1 2">LMG 28313</strain>
    </source>
</reference>
<evidence type="ECO:0000313" key="1">
    <source>
        <dbReference type="EMBL" id="RJT30982.1"/>
    </source>
</evidence>
<dbReference type="Proteomes" id="UP000275530">
    <property type="component" value="Unassembled WGS sequence"/>
</dbReference>